<keyword evidence="3" id="KW-1185">Reference proteome</keyword>
<evidence type="ECO:0000259" key="1">
    <source>
        <dbReference type="PROSITE" id="PS50097"/>
    </source>
</evidence>
<dbReference type="OrthoDB" id="194443at2759"/>
<comment type="caution">
    <text evidence="2">The sequence shown here is derived from an EMBL/GenBank/DDBJ whole genome shotgun (WGS) entry which is preliminary data.</text>
</comment>
<dbReference type="EMBL" id="JAPEUV010000039">
    <property type="protein sequence ID" value="KAJ4337358.1"/>
    <property type="molecule type" value="Genomic_DNA"/>
</dbReference>
<dbReference type="Proteomes" id="UP001140562">
    <property type="component" value="Unassembled WGS sequence"/>
</dbReference>
<dbReference type="InterPro" id="IPR000210">
    <property type="entry name" value="BTB/POZ_dom"/>
</dbReference>
<protein>
    <recommendedName>
        <fullName evidence="1">BTB domain-containing protein</fullName>
    </recommendedName>
</protein>
<gene>
    <name evidence="2" type="ORF">N0V87_004681</name>
</gene>
<proteinExistence type="predicted"/>
<dbReference type="PANTHER" id="PTHR47843:SF2">
    <property type="entry name" value="BTB DOMAIN-CONTAINING PROTEIN"/>
    <property type="match status" value="1"/>
</dbReference>
<evidence type="ECO:0000313" key="2">
    <source>
        <dbReference type="EMBL" id="KAJ4337358.1"/>
    </source>
</evidence>
<accession>A0A9W8WZY3</accession>
<dbReference type="PROSITE" id="PS50097">
    <property type="entry name" value="BTB"/>
    <property type="match status" value="1"/>
</dbReference>
<dbReference type="Gene3D" id="3.30.710.10">
    <property type="entry name" value="Potassium Channel Kv1.1, Chain A"/>
    <property type="match status" value="1"/>
</dbReference>
<feature type="domain" description="BTB" evidence="1">
    <location>
        <begin position="16"/>
        <end position="84"/>
    </location>
</feature>
<name>A0A9W8WZY3_9PLEO</name>
<dbReference type="AlphaFoldDB" id="A0A9W8WZY3"/>
<dbReference type="SMART" id="SM00225">
    <property type="entry name" value="BTB"/>
    <property type="match status" value="1"/>
</dbReference>
<sequence>MSANVRPSSAVRGELVNIRIEDDPTTVYRVHKDLLVEHSEYFKSALNGPWSEAEDGIAPLEGVDPRTFEIFVDWVYTQNLPQEPQDWLSAAEQPTCDIYDDSSEKAMMFWPRRSMQKMKVYIFADRFMSQKLKDAILEGYLCNLNVSDSSLTYRFIIHAFANLPDTDPLLRFLVDHHCRNFRRNFDDPYEIQDRALLPQAFLVRVMLRYSDMVAKIPKEDLCEEDYRSER</sequence>
<dbReference type="SUPFAM" id="SSF54695">
    <property type="entry name" value="POZ domain"/>
    <property type="match status" value="1"/>
</dbReference>
<organism evidence="2 3">
    <name type="scientific">Didymella glomerata</name>
    <dbReference type="NCBI Taxonomy" id="749621"/>
    <lineage>
        <taxon>Eukaryota</taxon>
        <taxon>Fungi</taxon>
        <taxon>Dikarya</taxon>
        <taxon>Ascomycota</taxon>
        <taxon>Pezizomycotina</taxon>
        <taxon>Dothideomycetes</taxon>
        <taxon>Pleosporomycetidae</taxon>
        <taxon>Pleosporales</taxon>
        <taxon>Pleosporineae</taxon>
        <taxon>Didymellaceae</taxon>
        <taxon>Didymella</taxon>
    </lineage>
</organism>
<dbReference type="PANTHER" id="PTHR47843">
    <property type="entry name" value="BTB DOMAIN-CONTAINING PROTEIN-RELATED"/>
    <property type="match status" value="1"/>
</dbReference>
<dbReference type="CDD" id="cd18186">
    <property type="entry name" value="BTB_POZ_ZBTB_KLHL-like"/>
    <property type="match status" value="1"/>
</dbReference>
<reference evidence="2" key="1">
    <citation type="submission" date="2022-10" db="EMBL/GenBank/DDBJ databases">
        <title>Tapping the CABI collections for fungal endophytes: first genome assemblies for Collariella, Neodidymelliopsis, Ascochyta clinopodiicola, Didymella pomorum, Didymosphaeria variabile, Neocosmospora piperis and Neocucurbitaria cava.</title>
        <authorList>
            <person name="Hill R."/>
        </authorList>
    </citation>
    <scope>NUCLEOTIDE SEQUENCE</scope>
    <source>
        <strain evidence="2">IMI 360193</strain>
    </source>
</reference>
<dbReference type="InterPro" id="IPR011333">
    <property type="entry name" value="SKP1/BTB/POZ_sf"/>
</dbReference>
<dbReference type="Pfam" id="PF00651">
    <property type="entry name" value="BTB"/>
    <property type="match status" value="1"/>
</dbReference>
<evidence type="ECO:0000313" key="3">
    <source>
        <dbReference type="Proteomes" id="UP001140562"/>
    </source>
</evidence>